<keyword evidence="4" id="KW-0812">Transmembrane</keyword>
<evidence type="ECO:0000256" key="4">
    <source>
        <dbReference type="SAM" id="Phobius"/>
    </source>
</evidence>
<feature type="transmembrane region" description="Helical" evidence="4">
    <location>
        <begin position="207"/>
        <end position="225"/>
    </location>
</feature>
<feature type="compositionally biased region" description="Basic and acidic residues" evidence="3">
    <location>
        <begin position="247"/>
        <end position="273"/>
    </location>
</feature>
<dbReference type="PROSITE" id="PS50110">
    <property type="entry name" value="RESPONSE_REGULATORY"/>
    <property type="match status" value="1"/>
</dbReference>
<dbReference type="Gene3D" id="3.40.50.2300">
    <property type="match status" value="1"/>
</dbReference>
<evidence type="ECO:0000256" key="2">
    <source>
        <dbReference type="PROSITE-ProRule" id="PRU00169"/>
    </source>
</evidence>
<keyword evidence="4" id="KW-0472">Membrane</keyword>
<dbReference type="AlphaFoldDB" id="A0A1F6C3Q6"/>
<proteinExistence type="predicted"/>
<dbReference type="InterPro" id="IPR050595">
    <property type="entry name" value="Bact_response_regulator"/>
</dbReference>
<evidence type="ECO:0000313" key="6">
    <source>
        <dbReference type="EMBL" id="OGG43698.1"/>
    </source>
</evidence>
<dbReference type="InterPro" id="IPR001789">
    <property type="entry name" value="Sig_transdc_resp-reg_receiver"/>
</dbReference>
<evidence type="ECO:0000256" key="1">
    <source>
        <dbReference type="ARBA" id="ARBA00022553"/>
    </source>
</evidence>
<dbReference type="PANTHER" id="PTHR44591">
    <property type="entry name" value="STRESS RESPONSE REGULATOR PROTEIN 1"/>
    <property type="match status" value="1"/>
</dbReference>
<sequence>MDTAVRSKRILILDDEPGILELLDSYLQSCGFETHPTSRWTQAVELITHRPPDLVLLDLQMPTVQGDTVLEFIQQQARPIPVIIVSAYLDEQRIEALRRIGARGFVPKPFQLNTLTSAIHEALGLPAEAPAPSPPPLTATPDARAEVPLAAPAGFSDNSSRDTAYVPPGHEVVEIPAAPVRPDPHPQGRHPHSHHPHRRRRPRNLKLYIVVSLVCLIGSLVVLLIEKLPAYFSSSLEQAVEKSIQSEAKRQKKSIESLSDKEKEALKKMMEKK</sequence>
<dbReference type="PANTHER" id="PTHR44591:SF3">
    <property type="entry name" value="RESPONSE REGULATORY DOMAIN-CONTAINING PROTEIN"/>
    <property type="match status" value="1"/>
</dbReference>
<dbReference type="InterPro" id="IPR011006">
    <property type="entry name" value="CheY-like_superfamily"/>
</dbReference>
<dbReference type="Proteomes" id="UP000178606">
    <property type="component" value="Unassembled WGS sequence"/>
</dbReference>
<accession>A0A1F6C3Q6</accession>
<feature type="domain" description="Response regulatory" evidence="5">
    <location>
        <begin position="9"/>
        <end position="123"/>
    </location>
</feature>
<protein>
    <recommendedName>
        <fullName evidence="5">Response regulatory domain-containing protein</fullName>
    </recommendedName>
</protein>
<reference evidence="6 7" key="1">
    <citation type="journal article" date="2016" name="Nat. Commun.">
        <title>Thousands of microbial genomes shed light on interconnected biogeochemical processes in an aquifer system.</title>
        <authorList>
            <person name="Anantharaman K."/>
            <person name="Brown C.T."/>
            <person name="Hug L.A."/>
            <person name="Sharon I."/>
            <person name="Castelle C.J."/>
            <person name="Probst A.J."/>
            <person name="Thomas B.C."/>
            <person name="Singh A."/>
            <person name="Wilkins M.J."/>
            <person name="Karaoz U."/>
            <person name="Brodie E.L."/>
            <person name="Williams K.H."/>
            <person name="Hubbard S.S."/>
            <person name="Banfield J.F."/>
        </authorList>
    </citation>
    <scope>NUCLEOTIDE SEQUENCE [LARGE SCALE GENOMIC DNA]</scope>
    <source>
        <strain evidence="7">RIFCSPLOWO2_12_FULL_64_10</strain>
    </source>
</reference>
<dbReference type="SUPFAM" id="SSF52172">
    <property type="entry name" value="CheY-like"/>
    <property type="match status" value="1"/>
</dbReference>
<dbReference type="CDD" id="cd00156">
    <property type="entry name" value="REC"/>
    <property type="match status" value="1"/>
</dbReference>
<evidence type="ECO:0000313" key="7">
    <source>
        <dbReference type="Proteomes" id="UP000178606"/>
    </source>
</evidence>
<evidence type="ECO:0000259" key="5">
    <source>
        <dbReference type="PROSITE" id="PS50110"/>
    </source>
</evidence>
<evidence type="ECO:0000256" key="3">
    <source>
        <dbReference type="SAM" id="MobiDB-lite"/>
    </source>
</evidence>
<keyword evidence="4" id="KW-1133">Transmembrane helix</keyword>
<dbReference type="GO" id="GO:0000160">
    <property type="term" value="P:phosphorelay signal transduction system"/>
    <property type="evidence" value="ECO:0007669"/>
    <property type="project" value="InterPro"/>
</dbReference>
<dbReference type="Pfam" id="PF00072">
    <property type="entry name" value="Response_reg"/>
    <property type="match status" value="1"/>
</dbReference>
<feature type="region of interest" description="Disordered" evidence="3">
    <location>
        <begin position="246"/>
        <end position="273"/>
    </location>
</feature>
<feature type="compositionally biased region" description="Basic residues" evidence="3">
    <location>
        <begin position="187"/>
        <end position="200"/>
    </location>
</feature>
<feature type="modified residue" description="4-aspartylphosphate" evidence="2">
    <location>
        <position position="58"/>
    </location>
</feature>
<gene>
    <name evidence="6" type="ORF">A3F84_27285</name>
</gene>
<organism evidence="6 7">
    <name type="scientific">Handelsmanbacteria sp. (strain RIFCSPLOWO2_12_FULL_64_10)</name>
    <dbReference type="NCBI Taxonomy" id="1817868"/>
    <lineage>
        <taxon>Bacteria</taxon>
        <taxon>Candidatus Handelsmaniibacteriota</taxon>
    </lineage>
</organism>
<dbReference type="EMBL" id="MFKF01000427">
    <property type="protein sequence ID" value="OGG43698.1"/>
    <property type="molecule type" value="Genomic_DNA"/>
</dbReference>
<comment type="caution">
    <text evidence="6">The sequence shown here is derived from an EMBL/GenBank/DDBJ whole genome shotgun (WGS) entry which is preliminary data.</text>
</comment>
<keyword evidence="1 2" id="KW-0597">Phosphoprotein</keyword>
<feature type="region of interest" description="Disordered" evidence="3">
    <location>
        <begin position="177"/>
        <end position="200"/>
    </location>
</feature>
<dbReference type="SMART" id="SM00448">
    <property type="entry name" value="REC"/>
    <property type="match status" value="1"/>
</dbReference>
<name>A0A1F6C3Q6_HANXR</name>